<keyword evidence="2" id="KW-1185">Reference proteome</keyword>
<reference evidence="1" key="1">
    <citation type="submission" date="2015-01" db="EMBL/GenBank/DDBJ databases">
        <title>The Genome Sequence of Cladophialophora bantiana CBS 173.52.</title>
        <authorList>
            <consortium name="The Broad Institute Genomics Platform"/>
            <person name="Cuomo C."/>
            <person name="de Hoog S."/>
            <person name="Gorbushina A."/>
            <person name="Stielow B."/>
            <person name="Teixiera M."/>
            <person name="Abouelleil A."/>
            <person name="Chapman S.B."/>
            <person name="Priest M."/>
            <person name="Young S.K."/>
            <person name="Wortman J."/>
            <person name="Nusbaum C."/>
            <person name="Birren B."/>
        </authorList>
    </citation>
    <scope>NUCLEOTIDE SEQUENCE [LARGE SCALE GENOMIC DNA]</scope>
    <source>
        <strain evidence="1">CBS 173.52</strain>
    </source>
</reference>
<dbReference type="AlphaFoldDB" id="A0A0D2H7R8"/>
<gene>
    <name evidence="1" type="ORF">Z519_12527</name>
</gene>
<protein>
    <submittedName>
        <fullName evidence="1">Uncharacterized protein</fullName>
    </submittedName>
</protein>
<dbReference type="OrthoDB" id="5376287at2759"/>
<name>A0A0D2H7R8_CLAB1</name>
<proteinExistence type="predicted"/>
<evidence type="ECO:0000313" key="2">
    <source>
        <dbReference type="Proteomes" id="UP000053789"/>
    </source>
</evidence>
<organism evidence="1 2">
    <name type="scientific">Cladophialophora bantiana (strain ATCC 10958 / CBS 173.52 / CDC B-1940 / NIH 8579)</name>
    <name type="common">Xylohypha bantiana</name>
    <dbReference type="NCBI Taxonomy" id="1442370"/>
    <lineage>
        <taxon>Eukaryota</taxon>
        <taxon>Fungi</taxon>
        <taxon>Dikarya</taxon>
        <taxon>Ascomycota</taxon>
        <taxon>Pezizomycotina</taxon>
        <taxon>Eurotiomycetes</taxon>
        <taxon>Chaetothyriomycetidae</taxon>
        <taxon>Chaetothyriales</taxon>
        <taxon>Herpotrichiellaceae</taxon>
        <taxon>Cladophialophora</taxon>
    </lineage>
</organism>
<accession>A0A0D2H7R8</accession>
<dbReference type="PANTHER" id="PTHR37540">
    <property type="entry name" value="TRANSCRIPTION FACTOR (ACR-2), PUTATIVE-RELATED-RELATED"/>
    <property type="match status" value="1"/>
</dbReference>
<dbReference type="GeneID" id="27705455"/>
<dbReference type="EMBL" id="KN847009">
    <property type="protein sequence ID" value="KIW86905.1"/>
    <property type="molecule type" value="Genomic_DNA"/>
</dbReference>
<evidence type="ECO:0000313" key="1">
    <source>
        <dbReference type="EMBL" id="KIW86905.1"/>
    </source>
</evidence>
<dbReference type="PANTHER" id="PTHR37540:SF5">
    <property type="entry name" value="TRANSCRIPTION FACTOR DOMAIN-CONTAINING PROTEIN"/>
    <property type="match status" value="1"/>
</dbReference>
<dbReference type="Proteomes" id="UP000053789">
    <property type="component" value="Unassembled WGS sequence"/>
</dbReference>
<dbReference type="HOGENOM" id="CLU_542900_0_0_1"/>
<sequence length="498" mass="56321">MFITYTHVDQLKSRAKKWQVNSYQNLRRKELKASLPATDKTARSKRPKVLAWNQVPRASAELHGGQTTGGPTGTRSDGAVEGNAVVVAVPVEPPVQTALESLRGDPFNSYPMQPCRRVQWTVDYFTQIYAPMNAVNYRDSQGGNWLLSYLFRVALQADLLFESTVLFIWSQLPASRLGSSPEEHERILMSVRGSVMPKLHHRLTVPQLCSDDVTIHTVLALMAGDFHRGNDDHVELHREGLRRIVDLRGGLLNSDLQPQTRYSVTATEMMCDYAIRRRHRSPKTNITPDSTLTYPTHPYPPALSKLLSALPEGISDMALKTLLSNQVIRLLYRMSKTVEKGPTEFPEDTSIAVEMMRLSMESNASTLEKAIVTLSFVFGRFLLDVATAKDHRVNHSTRTYQSMKEQLHGLCQSIFGHVDRAGPDFVAWAVFLLSSARADYAVPASVQDEILRQLPLTIPDVRRFDTFFGMVKRFLWHEKLVPCLEELWKRMMGLETLS</sequence>
<dbReference type="RefSeq" id="XP_016613574.1">
    <property type="nucleotide sequence ID" value="XM_016770232.1"/>
</dbReference>
<dbReference type="VEuPathDB" id="FungiDB:Z519_12527"/>